<evidence type="ECO:0000313" key="2">
    <source>
        <dbReference type="EMBL" id="LAA64412.1"/>
    </source>
</evidence>
<keyword evidence="1" id="KW-0472">Membrane</keyword>
<dbReference type="EMBL" id="IACJ01149871">
    <property type="protein sequence ID" value="LAA64408.1"/>
    <property type="molecule type" value="Transcribed_RNA"/>
</dbReference>
<evidence type="ECO:0000256" key="1">
    <source>
        <dbReference type="SAM" id="Phobius"/>
    </source>
</evidence>
<protein>
    <submittedName>
        <fullName evidence="2">Uncharacterized protein</fullName>
    </submittedName>
</protein>
<accession>A0A2D4GXH0</accession>
<dbReference type="AlphaFoldDB" id="A0A2D4GXH0"/>
<dbReference type="EMBL" id="IACJ01149872">
    <property type="protein sequence ID" value="LAA64412.1"/>
    <property type="molecule type" value="Transcribed_RNA"/>
</dbReference>
<organism evidence="2">
    <name type="scientific">Micrurus corallinus</name>
    <name type="common">Brazilian coral snake</name>
    <dbReference type="NCBI Taxonomy" id="54390"/>
    <lineage>
        <taxon>Eukaryota</taxon>
        <taxon>Metazoa</taxon>
        <taxon>Chordata</taxon>
        <taxon>Craniata</taxon>
        <taxon>Vertebrata</taxon>
        <taxon>Euteleostomi</taxon>
        <taxon>Lepidosauria</taxon>
        <taxon>Squamata</taxon>
        <taxon>Bifurcata</taxon>
        <taxon>Unidentata</taxon>
        <taxon>Episquamata</taxon>
        <taxon>Toxicofera</taxon>
        <taxon>Serpentes</taxon>
        <taxon>Colubroidea</taxon>
        <taxon>Elapidae</taxon>
        <taxon>Elapinae</taxon>
        <taxon>Micrurus</taxon>
    </lineage>
</organism>
<keyword evidence="1" id="KW-0812">Transmembrane</keyword>
<keyword evidence="1" id="KW-1133">Transmembrane helix</keyword>
<reference evidence="2" key="2">
    <citation type="submission" date="2017-11" db="EMBL/GenBank/DDBJ databases">
        <title>Coralsnake Venomics: Analyses of Venom Gland Transcriptomes and Proteomes of Six Brazilian Taxa.</title>
        <authorList>
            <person name="Aird S.D."/>
            <person name="Jorge da Silva N."/>
            <person name="Qiu L."/>
            <person name="Villar-Briones A."/>
            <person name="Aparecida-Saddi V."/>
            <person name="Campos-Telles M.P."/>
            <person name="Grau M."/>
            <person name="Mikheyev A.S."/>
        </authorList>
    </citation>
    <scope>NUCLEOTIDE SEQUENCE</scope>
    <source>
        <tissue evidence="2">Venom_gland</tissue>
    </source>
</reference>
<reference evidence="2" key="1">
    <citation type="submission" date="2017-07" db="EMBL/GenBank/DDBJ databases">
        <authorList>
            <person name="Mikheyev A."/>
            <person name="Grau M."/>
        </authorList>
    </citation>
    <scope>NUCLEOTIDE SEQUENCE</scope>
    <source>
        <tissue evidence="2">Venom_gland</tissue>
    </source>
</reference>
<proteinExistence type="predicted"/>
<feature type="transmembrane region" description="Helical" evidence="1">
    <location>
        <begin position="34"/>
        <end position="58"/>
    </location>
</feature>
<name>A0A2D4GXH0_MICCO</name>
<sequence>MYLVLNLLLDSSSLSSYSMKAIEFLSLLNDLLKWYLMSLTGALFFKAVFAGVLDGIIIKKKERELLLSCLSSKRNRIVGYVLHYILQRCISVGCMCMNEPISKLCQDKEWHSSLLMKRGISSRGIMGKLCYAYTDTLKRYDLNKEKIIKRNLIFFSLLKRKS</sequence>